<organism evidence="2 3">
    <name type="scientific">Planctomicrobium piriforme</name>
    <dbReference type="NCBI Taxonomy" id="1576369"/>
    <lineage>
        <taxon>Bacteria</taxon>
        <taxon>Pseudomonadati</taxon>
        <taxon>Planctomycetota</taxon>
        <taxon>Planctomycetia</taxon>
        <taxon>Planctomycetales</taxon>
        <taxon>Planctomycetaceae</taxon>
        <taxon>Planctomicrobium</taxon>
    </lineage>
</organism>
<name>A0A1I3B5G3_9PLAN</name>
<keyword evidence="1" id="KW-0732">Signal</keyword>
<evidence type="ECO:0000313" key="3">
    <source>
        <dbReference type="Proteomes" id="UP000199518"/>
    </source>
</evidence>
<dbReference type="AlphaFoldDB" id="A0A1I3B5G3"/>
<gene>
    <name evidence="2" type="ORF">SAMN05421753_101217</name>
</gene>
<feature type="chain" id="PRO_5011532487" description="Cytochrome C" evidence="1">
    <location>
        <begin position="28"/>
        <end position="151"/>
    </location>
</feature>
<sequence>MKLRRGMMALVFVLTAGMAAVWMETQAQDRPAVPRVKQTHRDPAAQKSLSLFMRKKLAASDQILEGLALEDLTLVKAGAEALHSMSAAETWRVYNDAVYSQFSSEFQRNSQALIDAAKNDNLDQAALKWFATTMNCIECHRYVRNNLVVAP</sequence>
<dbReference type="EMBL" id="FOQD01000001">
    <property type="protein sequence ID" value="SFH56951.1"/>
    <property type="molecule type" value="Genomic_DNA"/>
</dbReference>
<dbReference type="RefSeq" id="WP_139228159.1">
    <property type="nucleotide sequence ID" value="NZ_FOQD01000001.1"/>
</dbReference>
<dbReference type="GO" id="GO:0022900">
    <property type="term" value="P:electron transport chain"/>
    <property type="evidence" value="ECO:0007669"/>
    <property type="project" value="InterPro"/>
</dbReference>
<reference evidence="3" key="1">
    <citation type="submission" date="2016-10" db="EMBL/GenBank/DDBJ databases">
        <authorList>
            <person name="Varghese N."/>
            <person name="Submissions S."/>
        </authorList>
    </citation>
    <scope>NUCLEOTIDE SEQUENCE [LARGE SCALE GENOMIC DNA]</scope>
    <source>
        <strain evidence="3">DSM 26348</strain>
    </source>
</reference>
<evidence type="ECO:0000313" key="2">
    <source>
        <dbReference type="EMBL" id="SFH56951.1"/>
    </source>
</evidence>
<keyword evidence="3" id="KW-1185">Reference proteome</keyword>
<dbReference type="GO" id="GO:0009055">
    <property type="term" value="F:electron transfer activity"/>
    <property type="evidence" value="ECO:0007669"/>
    <property type="project" value="InterPro"/>
</dbReference>
<evidence type="ECO:0000256" key="1">
    <source>
        <dbReference type="SAM" id="SignalP"/>
    </source>
</evidence>
<dbReference type="Proteomes" id="UP000199518">
    <property type="component" value="Unassembled WGS sequence"/>
</dbReference>
<evidence type="ECO:0008006" key="4">
    <source>
        <dbReference type="Google" id="ProtNLM"/>
    </source>
</evidence>
<feature type="signal peptide" evidence="1">
    <location>
        <begin position="1"/>
        <end position="27"/>
    </location>
</feature>
<protein>
    <recommendedName>
        <fullName evidence="4">Cytochrome C</fullName>
    </recommendedName>
</protein>
<dbReference type="InterPro" id="IPR010980">
    <property type="entry name" value="Cyt_c/b562"/>
</dbReference>
<dbReference type="GO" id="GO:0005506">
    <property type="term" value="F:iron ion binding"/>
    <property type="evidence" value="ECO:0007669"/>
    <property type="project" value="InterPro"/>
</dbReference>
<accession>A0A1I3B5G3</accession>
<dbReference type="SUPFAM" id="SSF47175">
    <property type="entry name" value="Cytochromes"/>
    <property type="match status" value="1"/>
</dbReference>
<dbReference type="GO" id="GO:0020037">
    <property type="term" value="F:heme binding"/>
    <property type="evidence" value="ECO:0007669"/>
    <property type="project" value="InterPro"/>
</dbReference>
<dbReference type="OrthoDB" id="287770at2"/>
<proteinExistence type="predicted"/>